<proteinExistence type="predicted"/>
<dbReference type="Proteomes" id="UP000257109">
    <property type="component" value="Unassembled WGS sequence"/>
</dbReference>
<name>A0A371F4H0_MUCPR</name>
<dbReference type="EMBL" id="QJKJ01010624">
    <property type="protein sequence ID" value="RDX73169.1"/>
    <property type="molecule type" value="Genomic_DNA"/>
</dbReference>
<sequence length="69" mass="7870">MDFVMGLDQTQVGYDAIWVIVDKVIKSAHFIPIKATFLLERLEILSLPLDFGSHYTKSYVPSLVTTYHP</sequence>
<evidence type="ECO:0000313" key="2">
    <source>
        <dbReference type="Proteomes" id="UP000257109"/>
    </source>
</evidence>
<reference evidence="1" key="1">
    <citation type="submission" date="2018-05" db="EMBL/GenBank/DDBJ databases">
        <title>Draft genome of Mucuna pruriens seed.</title>
        <authorList>
            <person name="Nnadi N.E."/>
            <person name="Vos R."/>
            <person name="Hasami M.H."/>
            <person name="Devisetty U.K."/>
            <person name="Aguiy J.C."/>
        </authorList>
    </citation>
    <scope>NUCLEOTIDE SEQUENCE [LARGE SCALE GENOMIC DNA]</scope>
    <source>
        <strain evidence="1">JCA_2017</strain>
    </source>
</reference>
<gene>
    <name evidence="1" type="ORF">CR513_47267</name>
</gene>
<keyword evidence="2" id="KW-1185">Reference proteome</keyword>
<accession>A0A371F4H0</accession>
<dbReference type="OrthoDB" id="1430837at2759"/>
<organism evidence="1 2">
    <name type="scientific">Mucuna pruriens</name>
    <name type="common">Velvet bean</name>
    <name type="synonym">Dolichos pruriens</name>
    <dbReference type="NCBI Taxonomy" id="157652"/>
    <lineage>
        <taxon>Eukaryota</taxon>
        <taxon>Viridiplantae</taxon>
        <taxon>Streptophyta</taxon>
        <taxon>Embryophyta</taxon>
        <taxon>Tracheophyta</taxon>
        <taxon>Spermatophyta</taxon>
        <taxon>Magnoliopsida</taxon>
        <taxon>eudicotyledons</taxon>
        <taxon>Gunneridae</taxon>
        <taxon>Pentapetalae</taxon>
        <taxon>rosids</taxon>
        <taxon>fabids</taxon>
        <taxon>Fabales</taxon>
        <taxon>Fabaceae</taxon>
        <taxon>Papilionoideae</taxon>
        <taxon>50 kb inversion clade</taxon>
        <taxon>NPAAA clade</taxon>
        <taxon>indigoferoid/millettioid clade</taxon>
        <taxon>Phaseoleae</taxon>
        <taxon>Mucuna</taxon>
    </lineage>
</organism>
<evidence type="ECO:0000313" key="1">
    <source>
        <dbReference type="EMBL" id="RDX73169.1"/>
    </source>
</evidence>
<feature type="non-terminal residue" evidence="1">
    <location>
        <position position="1"/>
    </location>
</feature>
<evidence type="ECO:0008006" key="3">
    <source>
        <dbReference type="Google" id="ProtNLM"/>
    </source>
</evidence>
<dbReference type="AlphaFoldDB" id="A0A371F4H0"/>
<comment type="caution">
    <text evidence="1">The sequence shown here is derived from an EMBL/GenBank/DDBJ whole genome shotgun (WGS) entry which is preliminary data.</text>
</comment>
<protein>
    <recommendedName>
        <fullName evidence="3">Reverse transcriptase domain-containing protein</fullName>
    </recommendedName>
</protein>